<sequence>MRQLIFCLGISPANYEIIHMATTPQQYIQRIDSCIGERRLRDAFVQLRALAALASDWRITEDIDRLEQTYRMMLDYAANGQSDPGRDDLYTSIVAGIRCIADRARYRIERRDSPTMYYSTLRYEALQKGDTMQGLLDRYLSLSDRHSAFNAILGRGEADKKSDARERESLERRIFMRLWVAFPMSAELSSQLKDVFVSAAYSDDFKSLLISSLLLGLLEHYDERRLMLLLDVYASSPSGRLAMQALCGALMAMYICRKSVDVTRLKPRIEALRDTTVWTSDVQKVFMQFIRSRDTDRVSHTINDDLIPRLKKLRPDMLKLDMDASSIDDLQELLSDNPEWNDMLRDSGVADKLKELMKMQEEGADVMMPTFAQLKTFPFFHEPANWFMPFRADHTSITDALGDEAAKIGGLIAAAPFLCDGDKYSFCLALAVAPQAQRRMMLSQINPEVLSELEMRQATLDASGDASARDTAAGKYVQGLYRFFKLFRRKGEFADPFARPLNLLALPLLEKDLHSPETLSAVGEFYFQRGYYEDAAEVLEMRVGSGPVDAQMFQKLGYAYQQTGRLDEALRNYSQAELLNADSLWTRRRLGAVCRLLGRTEEALEHFRIAEKARPDDASIALNIGHCLVELGRHKEALNYFFKAEFMGKKPERAVRPLAWALLLTGDTARAREYYSRLIASLPTYADYLNAGYAAMLDNDMPEAIRLFSMSADSFDGDFTGWLDRFRSSLPSLYPLGFDPLLPPLIVDTLLYRHS</sequence>
<dbReference type="AlphaFoldDB" id="A0A1B1SAZ3"/>
<organism evidence="2 3">
    <name type="scientific">Muribaculum intestinale</name>
    <dbReference type="NCBI Taxonomy" id="1796646"/>
    <lineage>
        <taxon>Bacteria</taxon>
        <taxon>Pseudomonadati</taxon>
        <taxon>Bacteroidota</taxon>
        <taxon>Bacteroidia</taxon>
        <taxon>Bacteroidales</taxon>
        <taxon>Muribaculaceae</taxon>
        <taxon>Muribaculum</taxon>
    </lineage>
</organism>
<dbReference type="SMART" id="SM00028">
    <property type="entry name" value="TPR"/>
    <property type="match status" value="4"/>
</dbReference>
<dbReference type="STRING" id="1796646.A4V02_09690"/>
<evidence type="ECO:0000313" key="3">
    <source>
        <dbReference type="Proteomes" id="UP000186351"/>
    </source>
</evidence>
<keyword evidence="3" id="KW-1185">Reference proteome</keyword>
<evidence type="ECO:0000256" key="1">
    <source>
        <dbReference type="PROSITE-ProRule" id="PRU00339"/>
    </source>
</evidence>
<dbReference type="EMBL" id="CP015402">
    <property type="protein sequence ID" value="ANU63963.1"/>
    <property type="molecule type" value="Genomic_DNA"/>
</dbReference>
<dbReference type="InterPro" id="IPR011990">
    <property type="entry name" value="TPR-like_helical_dom_sf"/>
</dbReference>
<accession>A0A1B1SAZ3</accession>
<gene>
    <name evidence="2" type="ORF">A4V02_09690</name>
</gene>
<dbReference type="Gene3D" id="1.25.40.10">
    <property type="entry name" value="Tetratricopeptide repeat domain"/>
    <property type="match status" value="1"/>
</dbReference>
<name>A0A1B1SAZ3_9BACT</name>
<dbReference type="SUPFAM" id="SSF48452">
    <property type="entry name" value="TPR-like"/>
    <property type="match status" value="1"/>
</dbReference>
<keyword evidence="1" id="KW-0802">TPR repeat</keyword>
<dbReference type="PANTHER" id="PTHR12558:SF13">
    <property type="entry name" value="CELL DIVISION CYCLE PROTEIN 27 HOMOLOG"/>
    <property type="match status" value="1"/>
</dbReference>
<reference evidence="3" key="1">
    <citation type="submission" date="2016-04" db="EMBL/GenBank/DDBJ databases">
        <title>Complete Genome Sequences of Twelve Strains of a Stable Defined Moderately Diverse Mouse Microbiota 2 (sDMDMm2).</title>
        <authorList>
            <person name="Uchimura Y."/>
            <person name="Wyss M."/>
            <person name="Brugiroux S."/>
            <person name="Limenitakis J.P."/>
            <person name="Stecher B."/>
            <person name="McCoy K.D."/>
            <person name="Macpherson A.J."/>
        </authorList>
    </citation>
    <scope>NUCLEOTIDE SEQUENCE [LARGE SCALE GENOMIC DNA]</scope>
    <source>
        <strain evidence="3">YL27</strain>
    </source>
</reference>
<proteinExistence type="predicted"/>
<dbReference type="KEGG" id="pary:A4V02_09690"/>
<accession>A0A1Z2XHP7</accession>
<feature type="repeat" description="TPR" evidence="1">
    <location>
        <begin position="550"/>
        <end position="583"/>
    </location>
</feature>
<dbReference type="Pfam" id="PF13424">
    <property type="entry name" value="TPR_12"/>
    <property type="match status" value="1"/>
</dbReference>
<dbReference type="PANTHER" id="PTHR12558">
    <property type="entry name" value="CELL DIVISION CYCLE 16,23,27"/>
    <property type="match status" value="1"/>
</dbReference>
<protein>
    <submittedName>
        <fullName evidence="2">Uncharacterized protein</fullName>
    </submittedName>
</protein>
<dbReference type="Pfam" id="PF13432">
    <property type="entry name" value="TPR_16"/>
    <property type="match status" value="1"/>
</dbReference>
<dbReference type="PROSITE" id="PS50005">
    <property type="entry name" value="TPR"/>
    <property type="match status" value="1"/>
</dbReference>
<dbReference type="InterPro" id="IPR019734">
    <property type="entry name" value="TPR_rpt"/>
</dbReference>
<dbReference type="Proteomes" id="UP000186351">
    <property type="component" value="Chromosome"/>
</dbReference>
<evidence type="ECO:0000313" key="2">
    <source>
        <dbReference type="EMBL" id="ANU63963.1"/>
    </source>
</evidence>